<accession>A0ABV5R946</accession>
<sequence length="110" mass="11589">MADGVGFEIYLQVLMAPVDALPLARRVALITDTDVPPGAEEPARLQTLRALPGTWASPGALHLAAAPRTLEPAPWARTIPRRCVPRSCCARLTPRTGGQVLAAVEAVDAS</sequence>
<proteinExistence type="predicted"/>
<evidence type="ECO:0000313" key="1">
    <source>
        <dbReference type="EMBL" id="MFB9574373.1"/>
    </source>
</evidence>
<evidence type="ECO:0000313" key="2">
    <source>
        <dbReference type="Proteomes" id="UP001589710"/>
    </source>
</evidence>
<dbReference type="RefSeq" id="WP_345509591.1">
    <property type="nucleotide sequence ID" value="NZ_BAAAXD010000003.1"/>
</dbReference>
<dbReference type="Proteomes" id="UP001589710">
    <property type="component" value="Unassembled WGS sequence"/>
</dbReference>
<comment type="caution">
    <text evidence="1">The sequence shown here is derived from an EMBL/GenBank/DDBJ whole genome shotgun (WGS) entry which is preliminary data.</text>
</comment>
<reference evidence="1 2" key="1">
    <citation type="submission" date="2024-09" db="EMBL/GenBank/DDBJ databases">
        <authorList>
            <person name="Sun Q."/>
            <person name="Mori K."/>
        </authorList>
    </citation>
    <scope>NUCLEOTIDE SEQUENCE [LARGE SCALE GENOMIC DNA]</scope>
    <source>
        <strain evidence="1 2">JCM 3331</strain>
    </source>
</reference>
<name>A0ABV5R946_9ACTN</name>
<dbReference type="EMBL" id="JBHMCG010000094">
    <property type="protein sequence ID" value="MFB9574373.1"/>
    <property type="molecule type" value="Genomic_DNA"/>
</dbReference>
<gene>
    <name evidence="1" type="ORF">ACFFTL_19285</name>
</gene>
<keyword evidence="2" id="KW-1185">Reference proteome</keyword>
<organism evidence="1 2">
    <name type="scientific">Streptomyces yanii</name>
    <dbReference type="NCBI Taxonomy" id="78510"/>
    <lineage>
        <taxon>Bacteria</taxon>
        <taxon>Bacillati</taxon>
        <taxon>Actinomycetota</taxon>
        <taxon>Actinomycetes</taxon>
        <taxon>Kitasatosporales</taxon>
        <taxon>Streptomycetaceae</taxon>
        <taxon>Streptomyces</taxon>
    </lineage>
</organism>
<protein>
    <submittedName>
        <fullName evidence="1">Uncharacterized protein</fullName>
    </submittedName>
</protein>